<feature type="transmembrane region" description="Helical" evidence="1">
    <location>
        <begin position="100"/>
        <end position="119"/>
    </location>
</feature>
<evidence type="ECO:0000313" key="4">
    <source>
        <dbReference type="Proteomes" id="UP000192940"/>
    </source>
</evidence>
<evidence type="ECO:0000256" key="1">
    <source>
        <dbReference type="SAM" id="Phobius"/>
    </source>
</evidence>
<dbReference type="Pfam" id="PF01569">
    <property type="entry name" value="PAP2"/>
    <property type="match status" value="1"/>
</dbReference>
<sequence length="204" mass="23473">MGISQTDDLVFQFINQMAVTFSALNPFMRFLSEKAEYFFYLGIIVYWFTRIHKNRQMVVTTLLSACVGFGVGNILSHFFYRDRPFVHHTVNQLIEHSANASFPSNHSIGAFVIATGIWLFRKKDGVIWLVLAGLISFSRIWNGVHYPSDVIAGAFIGVISAFMIYQMVHRWSVSQKCLNASIDLYEKIERNIWKSYKKASKLKN</sequence>
<dbReference type="PANTHER" id="PTHR14969:SF13">
    <property type="entry name" value="AT30094P"/>
    <property type="match status" value="1"/>
</dbReference>
<feature type="transmembrane region" description="Helical" evidence="1">
    <location>
        <begin position="58"/>
        <end position="80"/>
    </location>
</feature>
<dbReference type="SUPFAM" id="SSF48317">
    <property type="entry name" value="Acid phosphatase/Vanadium-dependent haloperoxidase"/>
    <property type="match status" value="1"/>
</dbReference>
<keyword evidence="1" id="KW-1133">Transmembrane helix</keyword>
<dbReference type="InterPro" id="IPR033879">
    <property type="entry name" value="UPP_Pase"/>
</dbReference>
<feature type="domain" description="Phosphatidic acid phosphatase type 2/haloperoxidase" evidence="2">
    <location>
        <begin position="58"/>
        <end position="165"/>
    </location>
</feature>
<dbReference type="InterPro" id="IPR000326">
    <property type="entry name" value="PAP2/HPO"/>
</dbReference>
<proteinExistence type="predicted"/>
<feature type="transmembrane region" description="Helical" evidence="1">
    <location>
        <begin position="126"/>
        <end position="144"/>
    </location>
</feature>
<evidence type="ECO:0000313" key="3">
    <source>
        <dbReference type="EMBL" id="SMF86603.1"/>
    </source>
</evidence>
<dbReference type="CDD" id="cd03385">
    <property type="entry name" value="PAP2_BcrC_like"/>
    <property type="match status" value="1"/>
</dbReference>
<dbReference type="GO" id="GO:0005886">
    <property type="term" value="C:plasma membrane"/>
    <property type="evidence" value="ECO:0007669"/>
    <property type="project" value="InterPro"/>
</dbReference>
<feature type="transmembrane region" description="Helical" evidence="1">
    <location>
        <begin position="150"/>
        <end position="168"/>
    </location>
</feature>
<protein>
    <submittedName>
        <fullName evidence="3">Undecaprenyl-diphosphatase</fullName>
    </submittedName>
</protein>
<dbReference type="STRING" id="1313296.SAMN05661091_3445"/>
<feature type="transmembrane region" description="Helical" evidence="1">
    <location>
        <begin position="35"/>
        <end position="51"/>
    </location>
</feature>
<dbReference type="AlphaFoldDB" id="A0A1X7HH43"/>
<keyword evidence="1" id="KW-0812">Transmembrane</keyword>
<organism evidence="3 4">
    <name type="scientific">Paenibacillus uliginis N3/975</name>
    <dbReference type="NCBI Taxonomy" id="1313296"/>
    <lineage>
        <taxon>Bacteria</taxon>
        <taxon>Bacillati</taxon>
        <taxon>Bacillota</taxon>
        <taxon>Bacilli</taxon>
        <taxon>Bacillales</taxon>
        <taxon>Paenibacillaceae</taxon>
        <taxon>Paenibacillus</taxon>
    </lineage>
</organism>
<dbReference type="InterPro" id="IPR036938">
    <property type="entry name" value="PAP2/HPO_sf"/>
</dbReference>
<keyword evidence="4" id="KW-1185">Reference proteome</keyword>
<dbReference type="SMART" id="SM00014">
    <property type="entry name" value="acidPPc"/>
    <property type="match status" value="1"/>
</dbReference>
<dbReference type="Proteomes" id="UP000192940">
    <property type="component" value="Chromosome I"/>
</dbReference>
<dbReference type="GO" id="GO:0050380">
    <property type="term" value="F:undecaprenyl-diphosphatase activity"/>
    <property type="evidence" value="ECO:0007669"/>
    <property type="project" value="InterPro"/>
</dbReference>
<dbReference type="Gene3D" id="1.20.144.10">
    <property type="entry name" value="Phosphatidic acid phosphatase type 2/haloperoxidase"/>
    <property type="match status" value="1"/>
</dbReference>
<reference evidence="4" key="1">
    <citation type="submission" date="2017-04" db="EMBL/GenBank/DDBJ databases">
        <authorList>
            <person name="Varghese N."/>
            <person name="Submissions S."/>
        </authorList>
    </citation>
    <scope>NUCLEOTIDE SEQUENCE [LARGE SCALE GENOMIC DNA]</scope>
    <source>
        <strain evidence="4">N3/975</strain>
    </source>
</reference>
<accession>A0A1X7HH43</accession>
<keyword evidence="1" id="KW-0472">Membrane</keyword>
<gene>
    <name evidence="3" type="ORF">SAMN05661091_3445</name>
</gene>
<dbReference type="EMBL" id="LT840184">
    <property type="protein sequence ID" value="SMF86603.1"/>
    <property type="molecule type" value="Genomic_DNA"/>
</dbReference>
<name>A0A1X7HH43_9BACL</name>
<evidence type="ECO:0000259" key="2">
    <source>
        <dbReference type="SMART" id="SM00014"/>
    </source>
</evidence>
<dbReference type="PANTHER" id="PTHR14969">
    <property type="entry name" value="SPHINGOSINE-1-PHOSPHATE PHOSPHOHYDROLASE"/>
    <property type="match status" value="1"/>
</dbReference>